<proteinExistence type="predicted"/>
<keyword evidence="3" id="KW-1185">Reference proteome</keyword>
<dbReference type="Proteomes" id="UP000696294">
    <property type="component" value="Unassembled WGS sequence"/>
</dbReference>
<sequence>MGQGVRRLAGANASAYGEYPLTQAHAVLWDPSIQRLWVTGQDPVSKARILTALVVGGTPAAPVLREDTGRRAVLPSAWGHDVYGHAHDPDLLWVSGDSQVWLYDKRTRTFSPPPGGADRTFVKSIGNQPSGQVVETRPDSAESSPGRCAVNTWCTDTVDFYGPDTSRTRAGAVFYKARVWSPYYSVVDRTLHSAVWDRARTASGTRVGDGRVGGGAARRDPARADAAAGQRHLGPRARHRRHVVHGHQGRHERRADDVAAAALPDGTLHLGTVPDIS</sequence>
<evidence type="ECO:0000256" key="1">
    <source>
        <dbReference type="SAM" id="MobiDB-lite"/>
    </source>
</evidence>
<comment type="caution">
    <text evidence="2">The sequence shown here is derived from an EMBL/GenBank/DDBJ whole genome shotgun (WGS) entry which is preliminary data.</text>
</comment>
<reference evidence="2 3" key="1">
    <citation type="submission" date="2020-03" db="EMBL/GenBank/DDBJ databases">
        <title>WGS of actinomycetes isolated from Thailand.</title>
        <authorList>
            <person name="Thawai C."/>
        </authorList>
    </citation>
    <scope>NUCLEOTIDE SEQUENCE [LARGE SCALE GENOMIC DNA]</scope>
    <source>
        <strain evidence="2 3">FMUSA5-5</strain>
    </source>
</reference>
<feature type="compositionally biased region" description="Basic residues" evidence="1">
    <location>
        <begin position="233"/>
        <end position="252"/>
    </location>
</feature>
<dbReference type="RefSeq" id="WP_168007208.1">
    <property type="nucleotide sequence ID" value="NZ_JAATEP010000002.1"/>
</dbReference>
<evidence type="ECO:0000313" key="3">
    <source>
        <dbReference type="Proteomes" id="UP000696294"/>
    </source>
</evidence>
<feature type="region of interest" description="Disordered" evidence="1">
    <location>
        <begin position="207"/>
        <end position="255"/>
    </location>
</feature>
<dbReference type="EMBL" id="JAATEP010000002">
    <property type="protein sequence ID" value="NJP88829.1"/>
    <property type="molecule type" value="Genomic_DNA"/>
</dbReference>
<name>A0ABX1AXU2_9ACTN</name>
<protein>
    <recommendedName>
        <fullName evidence="4">Lipoprotein LpqB beta-propeller domain-containing protein</fullName>
    </recommendedName>
</protein>
<gene>
    <name evidence="2" type="ORF">HCN51_05050</name>
</gene>
<evidence type="ECO:0008006" key="4">
    <source>
        <dbReference type="Google" id="ProtNLM"/>
    </source>
</evidence>
<accession>A0ABX1AXU2</accession>
<organism evidence="2 3">
    <name type="scientific">Nonomuraea composti</name>
    <dbReference type="NCBI Taxonomy" id="2720023"/>
    <lineage>
        <taxon>Bacteria</taxon>
        <taxon>Bacillati</taxon>
        <taxon>Actinomycetota</taxon>
        <taxon>Actinomycetes</taxon>
        <taxon>Streptosporangiales</taxon>
        <taxon>Streptosporangiaceae</taxon>
        <taxon>Nonomuraea</taxon>
    </lineage>
</organism>
<evidence type="ECO:0000313" key="2">
    <source>
        <dbReference type="EMBL" id="NJP88829.1"/>
    </source>
</evidence>